<protein>
    <submittedName>
        <fullName evidence="1">Uncharacterized protein</fullName>
    </submittedName>
</protein>
<dbReference type="Proteomes" id="UP001299046">
    <property type="component" value="Unassembled WGS sequence"/>
</dbReference>
<evidence type="ECO:0000313" key="2">
    <source>
        <dbReference type="Proteomes" id="UP001299046"/>
    </source>
</evidence>
<dbReference type="RefSeq" id="WP_224863940.1">
    <property type="nucleotide sequence ID" value="NZ_JAYJJT010000017.1"/>
</dbReference>
<keyword evidence="2" id="KW-1185">Reference proteome</keyword>
<accession>A0ABU5YMD5</accession>
<sequence>MKTLLEYFLNYFDVLYLDPQYRITNSSSRGYPTIDASIQLTGPILSWNLANNRGQMEVTVAPTRLATAENWFWVSLIKQYVDGESEIKYLSAAEEIEWVRGNIDRVERVLADGSTLQTTCEELQALRQSNSDKYWTKRRQEQGLT</sequence>
<dbReference type="EMBL" id="JAYJJT010000017">
    <property type="protein sequence ID" value="MEB3051060.1"/>
    <property type="molecule type" value="Genomic_DNA"/>
</dbReference>
<evidence type="ECO:0000313" key="1">
    <source>
        <dbReference type="EMBL" id="MEB3051060.1"/>
    </source>
</evidence>
<organism evidence="1 2">
    <name type="scientific">[Mycobacterium] zoologicum</name>
    <dbReference type="NCBI Taxonomy" id="2872311"/>
    <lineage>
        <taxon>Bacteria</taxon>
        <taxon>Bacillati</taxon>
        <taxon>Actinomycetota</taxon>
        <taxon>Actinomycetes</taxon>
        <taxon>Mycobacteriales</taxon>
        <taxon>Mycobacteriaceae</taxon>
        <taxon>Mycolicibacter</taxon>
    </lineage>
</organism>
<name>A0ABU5YMD5_9MYCO</name>
<reference evidence="1 2" key="1">
    <citation type="submission" date="2023-12" db="EMBL/GenBank/DDBJ databases">
        <title>Description of new species of Mycobacterium terrae complex isolated from sewage at the Sao Paulo Zoological Park Foundation in Brazil.</title>
        <authorList>
            <person name="Romagnoli C.L."/>
            <person name="Conceicao E.C."/>
            <person name="Machado E."/>
            <person name="Barreto L.B.P.F."/>
            <person name="Sharma A."/>
            <person name="Silva N.M."/>
            <person name="Marques L.E."/>
            <person name="Juliana M.A."/>
            <person name="Lourenco M.C.S."/>
            <person name="Digiampietri L.A."/>
            <person name="Suffys P.N."/>
            <person name="Viana-Niero C."/>
        </authorList>
    </citation>
    <scope>NUCLEOTIDE SEQUENCE [LARGE SCALE GENOMIC DNA]</scope>
    <source>
        <strain evidence="1 2">MYC123</strain>
    </source>
</reference>
<gene>
    <name evidence="1" type="ORF">KV112_15145</name>
</gene>
<proteinExistence type="predicted"/>
<comment type="caution">
    <text evidence="1">The sequence shown here is derived from an EMBL/GenBank/DDBJ whole genome shotgun (WGS) entry which is preliminary data.</text>
</comment>